<proteinExistence type="predicted"/>
<protein>
    <submittedName>
        <fullName evidence="1">Uncharacterized protein</fullName>
    </submittedName>
</protein>
<gene>
    <name evidence="1" type="ORF">LCMAC201_01050</name>
</gene>
<reference evidence="1" key="1">
    <citation type="journal article" date="2019" name="MBio">
        <title>Virus Genomes from Deep Sea Sediments Expand the Ocean Megavirome and Support Independent Origins of Viral Gigantism.</title>
        <authorList>
            <person name="Backstrom D."/>
            <person name="Yutin N."/>
            <person name="Jorgensen S.L."/>
            <person name="Dharamshi J."/>
            <person name="Homa F."/>
            <person name="Zaremba-Niedwiedzka K."/>
            <person name="Spang A."/>
            <person name="Wolf Y.I."/>
            <person name="Koonin E.V."/>
            <person name="Ettema T.J."/>
        </authorList>
    </citation>
    <scope>NUCLEOTIDE SEQUENCE</scope>
</reference>
<sequence length="60" mass="6910">MASKEDVYGAFVDYYGDLALELIKNEDGWAVYSAEMKRISFLGMNLVGRELKYDSTWSYV</sequence>
<name>A0A481YV89_9VIRU</name>
<accession>A0A481YV89</accession>
<evidence type="ECO:0000313" key="1">
    <source>
        <dbReference type="EMBL" id="QBK87203.1"/>
    </source>
</evidence>
<dbReference type="EMBL" id="MK500345">
    <property type="protein sequence ID" value="QBK87203.1"/>
    <property type="molecule type" value="Genomic_DNA"/>
</dbReference>
<organism evidence="1">
    <name type="scientific">Marseillevirus LCMAC201</name>
    <dbReference type="NCBI Taxonomy" id="2506605"/>
    <lineage>
        <taxon>Viruses</taxon>
        <taxon>Varidnaviria</taxon>
        <taxon>Bamfordvirae</taxon>
        <taxon>Nucleocytoviricota</taxon>
        <taxon>Megaviricetes</taxon>
        <taxon>Pimascovirales</taxon>
        <taxon>Pimascovirales incertae sedis</taxon>
        <taxon>Marseilleviridae</taxon>
    </lineage>
</organism>